<dbReference type="AlphaFoldDB" id="A0A7W8MRE2"/>
<dbReference type="Proteomes" id="UP000568106">
    <property type="component" value="Unassembled WGS sequence"/>
</dbReference>
<gene>
    <name evidence="1" type="ORF">HDF09_001871</name>
</gene>
<dbReference type="Pfam" id="PF05258">
    <property type="entry name" value="DciA"/>
    <property type="match status" value="1"/>
</dbReference>
<organism evidence="1 2">
    <name type="scientific">Tunturiibacter empetritectus</name>
    <dbReference type="NCBI Taxonomy" id="3069691"/>
    <lineage>
        <taxon>Bacteria</taxon>
        <taxon>Pseudomonadati</taxon>
        <taxon>Acidobacteriota</taxon>
        <taxon>Terriglobia</taxon>
        <taxon>Terriglobales</taxon>
        <taxon>Acidobacteriaceae</taxon>
        <taxon>Tunturiibacter</taxon>
    </lineage>
</organism>
<comment type="caution">
    <text evidence="1">The sequence shown here is derived from an EMBL/GenBank/DDBJ whole genome shotgun (WGS) entry which is preliminary data.</text>
</comment>
<proteinExistence type="predicted"/>
<dbReference type="InterPro" id="IPR007922">
    <property type="entry name" value="DciA-like"/>
</dbReference>
<sequence length="60" mass="6833">MAERGQVVGFEDGVVRVEVEDGAWLRQLLSMRRQLAAELSRISGVTVSEIHFEKKGNYKR</sequence>
<protein>
    <submittedName>
        <fullName evidence="1">Nucleic acid-binding Zn ribbon protein</fullName>
    </submittedName>
</protein>
<name>A0A7W8MRE2_9BACT</name>
<reference evidence="1" key="1">
    <citation type="submission" date="2020-08" db="EMBL/GenBank/DDBJ databases">
        <title>Genomic Encyclopedia of Type Strains, Phase IV (KMG-V): Genome sequencing to study the core and pangenomes of soil and plant-associated prokaryotes.</title>
        <authorList>
            <person name="Whitman W."/>
        </authorList>
    </citation>
    <scope>NUCLEOTIDE SEQUENCE [LARGE SCALE GENOMIC DNA]</scope>
    <source>
        <strain evidence="1">M8UP27</strain>
    </source>
</reference>
<evidence type="ECO:0000313" key="1">
    <source>
        <dbReference type="EMBL" id="MBB5317202.1"/>
    </source>
</evidence>
<evidence type="ECO:0000313" key="2">
    <source>
        <dbReference type="Proteomes" id="UP000568106"/>
    </source>
</evidence>
<accession>A0A7W8MRE2</accession>
<keyword evidence="2" id="KW-1185">Reference proteome</keyword>
<dbReference type="EMBL" id="JACHDY010000002">
    <property type="protein sequence ID" value="MBB5317202.1"/>
    <property type="molecule type" value="Genomic_DNA"/>
</dbReference>